<dbReference type="AlphaFoldDB" id="A0A7S0WPZ2"/>
<dbReference type="InterPro" id="IPR053323">
    <property type="entry name" value="UPF0235"/>
</dbReference>
<dbReference type="Pfam" id="PF25809">
    <property type="entry name" value="STEEP1"/>
    <property type="match status" value="1"/>
</dbReference>
<dbReference type="PANTHER" id="PTHR47525:SF1">
    <property type="entry name" value="OS07G0295200 PROTEIN"/>
    <property type="match status" value="1"/>
</dbReference>
<protein>
    <recommendedName>
        <fullName evidence="1">STEEP1 domain-containing protein</fullName>
    </recommendedName>
</protein>
<dbReference type="Gene3D" id="3.30.1200.10">
    <property type="entry name" value="YggU-like"/>
    <property type="match status" value="1"/>
</dbReference>
<accession>A0A7S0WPZ2</accession>
<sequence>MPKRTTQTYSSEDAPDNAEKIYVYYCRYCGEHAFITDALLESMPQRKTDRARVIDTAEHHVKLKVTPGAVKYLKRGDGKVEKQFRYNCGALPVLYKSEEHGRYIYVMEDAVSSYASAEDIPVETKGEVPVPPCIQTNKDGKVQIGIDIEDASPRVGIVRINADEVGVEVTSTTSKTQEFQEELLEYVGKVLKLRITQLQIQRGWSNRSRLLICQDITPKEAYERLYYAMVETKKNTIAAALQQDKKTAREEQEQITKLPIIGLNCR</sequence>
<evidence type="ECO:0000259" key="1">
    <source>
        <dbReference type="Pfam" id="PF25809"/>
    </source>
</evidence>
<dbReference type="SUPFAM" id="SSF69786">
    <property type="entry name" value="YggU-like"/>
    <property type="match status" value="1"/>
</dbReference>
<reference evidence="2" key="1">
    <citation type="submission" date="2021-01" db="EMBL/GenBank/DDBJ databases">
        <authorList>
            <person name="Corre E."/>
            <person name="Pelletier E."/>
            <person name="Niang G."/>
            <person name="Scheremetjew M."/>
            <person name="Finn R."/>
            <person name="Kale V."/>
            <person name="Holt S."/>
            <person name="Cochrane G."/>
            <person name="Meng A."/>
            <person name="Brown T."/>
            <person name="Cohen L."/>
        </authorList>
    </citation>
    <scope>NUCLEOTIDE SEQUENCE</scope>
    <source>
        <strain evidence="2">CCMP722</strain>
    </source>
</reference>
<organism evidence="2">
    <name type="scientific">Pyramimonas obovata</name>
    <dbReference type="NCBI Taxonomy" id="1411642"/>
    <lineage>
        <taxon>Eukaryota</taxon>
        <taxon>Viridiplantae</taxon>
        <taxon>Chlorophyta</taxon>
        <taxon>Pyramimonadophyceae</taxon>
        <taxon>Pyramimonadales</taxon>
        <taxon>Pyramimonadaceae</taxon>
        <taxon>Pyramimonas</taxon>
        <taxon>Pyramimonas incertae sedis</taxon>
    </lineage>
</organism>
<dbReference type="InterPro" id="IPR036591">
    <property type="entry name" value="YggU-like_sf"/>
</dbReference>
<dbReference type="InterPro" id="IPR057965">
    <property type="entry name" value="STEEP1_dom"/>
</dbReference>
<name>A0A7S0WPZ2_9CHLO</name>
<evidence type="ECO:0000313" key="2">
    <source>
        <dbReference type="EMBL" id="CAD8677278.1"/>
    </source>
</evidence>
<gene>
    <name evidence="2" type="ORF">POBO1169_LOCUS13544</name>
</gene>
<dbReference type="PANTHER" id="PTHR47525">
    <property type="entry name" value="OS07G0295200 PROTEIN"/>
    <property type="match status" value="1"/>
</dbReference>
<dbReference type="EMBL" id="HBFA01026621">
    <property type="protein sequence ID" value="CAD8677278.1"/>
    <property type="molecule type" value="Transcribed_RNA"/>
</dbReference>
<feature type="domain" description="STEEP1" evidence="1">
    <location>
        <begin position="18"/>
        <end position="116"/>
    </location>
</feature>
<proteinExistence type="predicted"/>